<evidence type="ECO:0000313" key="2">
    <source>
        <dbReference type="EMBL" id="EYB92412.1"/>
    </source>
</evidence>
<evidence type="ECO:0000256" key="1">
    <source>
        <dbReference type="SAM" id="MobiDB-lite"/>
    </source>
</evidence>
<accession>A0A016SPX8</accession>
<keyword evidence="3" id="KW-1185">Reference proteome</keyword>
<sequence>MADTFTASRLRQHGHDVQQRCVDTVDPPVHNRTGLRPSIPTKLCAVQALMSATPHATAHVYSKFDFTKPCQKCALQNEHTARKIDRSHERHSVNTRPTSSTSSALATDVKLQYLTESPHSYTMCTTWQTLLIICVALVQVFASGSLEEVECSIVAILSNKREESEECNLRSLLRKQMVEQERDVVKKGWPWPRLEKQVNFGLQSCSGPGAVCRVEKKRLCICPKSYICDPVQQTQLFSCVKLTYFVHQE</sequence>
<dbReference type="AlphaFoldDB" id="A0A016SPX8"/>
<feature type="compositionally biased region" description="Basic and acidic residues" evidence="1">
    <location>
        <begin position="81"/>
        <end position="92"/>
    </location>
</feature>
<feature type="region of interest" description="Disordered" evidence="1">
    <location>
        <begin position="81"/>
        <end position="101"/>
    </location>
</feature>
<reference evidence="3" key="1">
    <citation type="journal article" date="2015" name="Nat. Genet.">
        <title>The genome and transcriptome of the zoonotic hookworm Ancylostoma ceylanicum identify infection-specific gene families.</title>
        <authorList>
            <person name="Schwarz E.M."/>
            <person name="Hu Y."/>
            <person name="Antoshechkin I."/>
            <person name="Miller M.M."/>
            <person name="Sternberg P.W."/>
            <person name="Aroian R.V."/>
        </authorList>
    </citation>
    <scope>NUCLEOTIDE SEQUENCE</scope>
    <source>
        <strain evidence="3">HY135</strain>
    </source>
</reference>
<evidence type="ECO:0000313" key="3">
    <source>
        <dbReference type="Proteomes" id="UP000024635"/>
    </source>
</evidence>
<dbReference type="EMBL" id="JARK01001530">
    <property type="protein sequence ID" value="EYB92412.1"/>
    <property type="molecule type" value="Genomic_DNA"/>
</dbReference>
<dbReference type="Proteomes" id="UP000024635">
    <property type="component" value="Unassembled WGS sequence"/>
</dbReference>
<organism evidence="2 3">
    <name type="scientific">Ancylostoma ceylanicum</name>
    <dbReference type="NCBI Taxonomy" id="53326"/>
    <lineage>
        <taxon>Eukaryota</taxon>
        <taxon>Metazoa</taxon>
        <taxon>Ecdysozoa</taxon>
        <taxon>Nematoda</taxon>
        <taxon>Chromadorea</taxon>
        <taxon>Rhabditida</taxon>
        <taxon>Rhabditina</taxon>
        <taxon>Rhabditomorpha</taxon>
        <taxon>Strongyloidea</taxon>
        <taxon>Ancylostomatidae</taxon>
        <taxon>Ancylostomatinae</taxon>
        <taxon>Ancylostoma</taxon>
    </lineage>
</organism>
<protein>
    <submittedName>
        <fullName evidence="2">Uncharacterized protein</fullName>
    </submittedName>
</protein>
<gene>
    <name evidence="2" type="primary">Acey_s0194.g1432</name>
    <name evidence="2" type="synonym">Acey-C50F4.9</name>
    <name evidence="2" type="ORF">Y032_0194g1432</name>
</gene>
<comment type="caution">
    <text evidence="2">The sequence shown here is derived from an EMBL/GenBank/DDBJ whole genome shotgun (WGS) entry which is preliminary data.</text>
</comment>
<proteinExistence type="predicted"/>
<name>A0A016SPX8_9BILA</name>
<dbReference type="OrthoDB" id="5779952at2759"/>